<evidence type="ECO:0000256" key="2">
    <source>
        <dbReference type="SAM" id="MobiDB-lite"/>
    </source>
</evidence>
<accession>A0A812KUR7</accession>
<dbReference type="OrthoDB" id="425424at2759"/>
<dbReference type="Gene3D" id="3.30.420.10">
    <property type="entry name" value="Ribonuclease H-like superfamily/Ribonuclease H"/>
    <property type="match status" value="1"/>
</dbReference>
<dbReference type="PROSITE" id="PS50157">
    <property type="entry name" value="ZINC_FINGER_C2H2_2"/>
    <property type="match status" value="1"/>
</dbReference>
<keyword evidence="1" id="KW-0862">Zinc</keyword>
<gene>
    <name evidence="4" type="ORF">SNEC2469_LOCUS3789</name>
</gene>
<dbReference type="InterPro" id="IPR036397">
    <property type="entry name" value="RNaseH_sf"/>
</dbReference>
<dbReference type="GO" id="GO:0008270">
    <property type="term" value="F:zinc ion binding"/>
    <property type="evidence" value="ECO:0007669"/>
    <property type="project" value="UniProtKB-KW"/>
</dbReference>
<keyword evidence="5" id="KW-1185">Reference proteome</keyword>
<protein>
    <recommendedName>
        <fullName evidence="3">C2H2-type domain-containing protein</fullName>
    </recommendedName>
</protein>
<dbReference type="SUPFAM" id="SSF56219">
    <property type="entry name" value="DNase I-like"/>
    <property type="match status" value="1"/>
</dbReference>
<feature type="region of interest" description="Disordered" evidence="2">
    <location>
        <begin position="361"/>
        <end position="393"/>
    </location>
</feature>
<reference evidence="4" key="1">
    <citation type="submission" date="2021-02" db="EMBL/GenBank/DDBJ databases">
        <authorList>
            <person name="Dougan E. K."/>
            <person name="Rhodes N."/>
            <person name="Thang M."/>
            <person name="Chan C."/>
        </authorList>
    </citation>
    <scope>NUCLEOTIDE SEQUENCE</scope>
</reference>
<feature type="compositionally biased region" description="Basic and acidic residues" evidence="2">
    <location>
        <begin position="1"/>
        <end position="17"/>
    </location>
</feature>
<evidence type="ECO:0000256" key="1">
    <source>
        <dbReference type="PROSITE-ProRule" id="PRU00042"/>
    </source>
</evidence>
<dbReference type="SUPFAM" id="SSF53098">
    <property type="entry name" value="Ribonuclease H-like"/>
    <property type="match status" value="1"/>
</dbReference>
<comment type="caution">
    <text evidence="4">The sequence shown here is derived from an EMBL/GenBank/DDBJ whole genome shotgun (WGS) entry which is preliminary data.</text>
</comment>
<feature type="region of interest" description="Disordered" evidence="2">
    <location>
        <begin position="212"/>
        <end position="231"/>
    </location>
</feature>
<evidence type="ECO:0000313" key="4">
    <source>
        <dbReference type="EMBL" id="CAE7233843.1"/>
    </source>
</evidence>
<feature type="region of interest" description="Disordered" evidence="2">
    <location>
        <begin position="1"/>
        <end position="32"/>
    </location>
</feature>
<dbReference type="InterPro" id="IPR013087">
    <property type="entry name" value="Znf_C2H2_type"/>
</dbReference>
<evidence type="ECO:0000259" key="3">
    <source>
        <dbReference type="PROSITE" id="PS50157"/>
    </source>
</evidence>
<dbReference type="Proteomes" id="UP000601435">
    <property type="component" value="Unassembled WGS sequence"/>
</dbReference>
<name>A0A812KUR7_9DINO</name>
<keyword evidence="1" id="KW-0479">Metal-binding</keyword>
<feature type="domain" description="C2H2-type" evidence="3">
    <location>
        <begin position="3346"/>
        <end position="3374"/>
    </location>
</feature>
<dbReference type="PROSITE" id="PS00028">
    <property type="entry name" value="ZINC_FINGER_C2H2_1"/>
    <property type="match status" value="1"/>
</dbReference>
<dbReference type="Gene3D" id="3.60.10.10">
    <property type="entry name" value="Endonuclease/exonuclease/phosphatase"/>
    <property type="match status" value="1"/>
</dbReference>
<feature type="region of interest" description="Disordered" evidence="2">
    <location>
        <begin position="253"/>
        <end position="308"/>
    </location>
</feature>
<dbReference type="InterPro" id="IPR036691">
    <property type="entry name" value="Endo/exonu/phosph_ase_sf"/>
</dbReference>
<dbReference type="InterPro" id="IPR012337">
    <property type="entry name" value="RNaseH-like_sf"/>
</dbReference>
<organism evidence="4 5">
    <name type="scientific">Symbiodinium necroappetens</name>
    <dbReference type="NCBI Taxonomy" id="1628268"/>
    <lineage>
        <taxon>Eukaryota</taxon>
        <taxon>Sar</taxon>
        <taxon>Alveolata</taxon>
        <taxon>Dinophyceae</taxon>
        <taxon>Suessiales</taxon>
        <taxon>Symbiodiniaceae</taxon>
        <taxon>Symbiodinium</taxon>
    </lineage>
</organism>
<keyword evidence="1" id="KW-0863">Zinc-finger</keyword>
<evidence type="ECO:0000313" key="5">
    <source>
        <dbReference type="Proteomes" id="UP000601435"/>
    </source>
</evidence>
<sequence length="3455" mass="376511">MGKADRRPWRESKEPEAWQRPPSSGKWDYWPGSWKASPKAKARFPSYDRQWSPEQITVVKEERFAGTGKEEESVAKPVQQAVNTLRKAEARVARICREQKEKATRWAAYQREVKAAFVEEEKRHGNAQERLAGELQEAHQQQAAAKQVLAQTMEAIFGSAMDVSRDSTGSQQPSSATWDRMFGSTGAVPPQAAVDPDLLELLRMYKNGQLPGLTGHPGKVHAETSGPMQAADGWPTGEDLPRGPVSHAYRAPSYPRPAPYLPSSPSLQKAALDTTNSAPPGHPVAESGISARPSPPTTSEPLGVHANPGPTEAVQASLGMVEEASHQPPMTEVRLPAKNDNPVSPLADMLRARRREVRHAMEPFGAPRKAEPTADLPPPDPGTGPGSAGHNLSGPWQVGVRGMDGCADFWAMWAHLFRFHVWAVLPSILILCREFFLCRFLPGEAGAKLDFRPFAVLSQWIARAISSFLPPLRFIVLVVLFQLLIRLRYQAIAQRQTAGMVVLAEVPGFQTLPISVCAVPAGLPLLIKHASGLVALLPEKLPNPTTEEDPARSHPDSRWVYPHIAEVTDASCTATDVPKHCILFQAGHSVRHFLAYLQPPLTKPALVQEALDHYPELQDHWVLHETLPQVADGAASFVAVPRWTQGADKTVFLLDFSACNGPVFAWLDWSYVNRPLLSDMLLDVSLWLDAPPTGLTEVQAKAADALSSELNDLVFGYPKPHSPLYDLVFRGVFVFVDPRAIGLNPAFLHVAAGDLHIGQVLGQIAQVSDECTLALSLVPTVCAAPAPLQVSAPPCPGHRDSASTGTERNAAHGARTTARIWPRAFGRDDPPPPDPETHLHLDVRDSEEEENDADREAFIDAGFLIFAPRFQPEHVRLVLHAPCDVDTALRALSDTRHSVTDLYFDCLLPAVPQPDTAFGSVLAVPHWDRRGSHVLVDSRQVDGRLFAMSFHGRLSRASFLAKAGFRQIHGLEVYLHGRALDHRDWHQFLAGDTVFVRQADVPLPPPVALADMLRDRYDWYYPCPRFEGPHPVAFFILTDEGSRVVAIDPDEVCATTAFKVEVERVFGYDRNNTSVCPIQPRLDDLAVLGQTCKSAVAVTQMKSRSSAPSGQVPPQLHVLFLDARLLLKDISWVTAFDGLIEVHAVLELFQRDAPFGFSVEATGFFRGRFFGWAHVPGSCFGKGRVFWVFVRQRAFSLNVRRHFSAKGATDGTSTGIWLAGLAAVHAASAVPVSSTTTLSLTALYVPFEQAAVEPSGGASRYTLRSFVPLLGGPWLPRLPYDLSHLLGPDLDDQEAQVAGIREEARRVQCLVLAFDFAPSVYPVDISLPATTEELVQALQPCRSVTHQAHLPSLLPVLPQPQPGFAAFVTAPHWHASGHGVCFDSTFIDNRIYVAFVPEYVDAQELVHIADLPRQAGIAVWIGPDLQLLPPGHRTHVFPGMLVLFLPEETEPPVLLSLGQLLLLRHVWGSDVVLPSPDFGPAYCLAGRGQGQLMLADLHSPTRYRRQISEATGANLHRMRIFASDPRPLDVALHGVPCRTVVAVGDRRRTIVPEVWHMAVFDCRLLECGWCAAYVVNGVLNVGSILDDFDAARFLRWRILLGKEESLLPTADPEQSESTEDPEASPLLQPTGACGAVESTEHRLPFFVLMPEYAPEVVVVQTSLPVTVEAACALVDEARDAHNQHKFSRLLPPQLQPPLDTPCLLAVPDWPFNGVPILIVSFVLPFRLFTVVVPPDICVEDILHLARIETQDVMVFVQDLPWASPLTERLHVQAGALFTVFPAGTPVVPPLPLSVMRRMALGAHCLRFGVNSQSGRPLRPAAADHLPPAGCALRFGLAPDFVGAPMGVRLRQTLDIIQAQGMIVMASASTKPDAGTGSTQRGVVELSRGILSSRNTPSLMAPLRYVLAVLVLSARCAVCILCLYLSMQCVAGTRSRSPDLSSAGGPIWSYGTIPCVGRTGRTVLIDYFEPQASGACQQCPAPPPTGMPVQVSLCERLSLTAHQASVLKLESLVPARTSLPGLDWLDTDLGPLLRDPLVPSHKRRLFEAVKLSDQVPVQTPCNRLLAFSDGSTGVATAATGNCAAGAWALSVWLETDFELNLVGHAAGTTRPPQDPYHLGERDDSPLTCELLGIAWGLIWIIEYASAYSLPVVCLYDCTAAGHGTFAVSRIPAEQQDPSAALASFTTYLRQLAAQRVSLTHAHVKGHSGQLGNELCDELAKHCRRRPPDSDQVILPEWPAASSSSDLPTLFAFESEALRMQSSPLPTLTDPGLGFVAPLSSSEPVPLCCTFMSYNVLSLYDPHYTGKGQGGQGMRVVAKRDIIKQQLKQMGVLSLGLQETRLSSSEVLPDKDFIMLHSSSDPQGHHGVALWVAKQVSYAVVADKPRFLQQEHLTVTGLSPRHITVQVTAPFLNWTVLVAHGPSGANTDVQAIAAFWARCRQDVAKRPRGSEVVVLTDANAWLGSVPSPSVSDHDSEPENVAGEVFHQFLAEMDLWAPSTFELCHQGPSPTWTAPSGHQHRLDYVAVPLGWPMDSLLSWVQVDFEALQVHPDHYPVALQLAAAIAAPTASWGTHIDVHYSTLVSSWQQADGASVTSYVEGDKELRRRRLLLGFAAFLHIVQRTSFPPQAVALYASWIKQARHVIAGASGRLRQVGLQLRAAVRQDRAQYLAGLVENISFSDIRDPKHLYRAVRRAFPSAASKRRRAFTPLPAVADKDGVLAADVNEQRALWREYFASLEAGELLPPGGYAQALMCQRAANSFQAPCFDLAVVPTLTSVEQSVLGLKHGKACGQDGLTAELLKVHSSGAARALLPVFVKGILGVQEPLEFRGGALMPLAKKASAAFDCTKFRAILLSCVPSKMLHKHIRTCLSAHLCPQDLQAGVLPGVSTEVISLAAKALLELFHRLRLPPASLSELRAHLESLATVSNSGCGEHLQRVATDVLQGTWFRLDKDAALTLTHCGTRPGDGLADLFFGFAFSAYLRAADEALLAAGLATPMPAPSGTEPWELSVPGTISCGSWADDFVHMHSQPAVAGLGRAIQKVTQVYVEQADSIGMELTFARDKTAALVATRFQEKDEVWPQHPTGMPSLLEVTSAISGITHGLPVVSAYCHLGGIVTATLTPAPDIGLRHALAANGVRSLGRRLFSAQKIPLPTRRALLRSLVLSKFVFGSSTIRFGAALHFRTWARHYVALWRALIPRTRDARQPHAYTVLRTAAAPSPPLALASARSVLLRQLATNGPHTLLRLLWVQWEADPAGSWLGSIAGDVSHASLYLPAARVLQASPCPLKALIEAVWDDPGWWTRQLKKATKLWLADLESWASQPAPVPEPAANQTAPPAESSDIGQFFPCEFCGALFPLRKHLTVHLARRHDVISPTRLLASGPTCVACLRHYHTVARLQNHLKRSGACLHRSACLFPPLTIDEVREVESQDKNKLRVCEDEFLFSLQNKFISCEIN</sequence>
<feature type="region of interest" description="Disordered" evidence="2">
    <location>
        <begin position="1607"/>
        <end position="1630"/>
    </location>
</feature>
<feature type="region of interest" description="Disordered" evidence="2">
    <location>
        <begin position="794"/>
        <end position="815"/>
    </location>
</feature>
<proteinExistence type="predicted"/>
<dbReference type="EMBL" id="CAJNJA010008190">
    <property type="protein sequence ID" value="CAE7233843.1"/>
    <property type="molecule type" value="Genomic_DNA"/>
</dbReference>
<feature type="compositionally biased region" description="Acidic residues" evidence="2">
    <location>
        <begin position="1613"/>
        <end position="1622"/>
    </location>
</feature>
<dbReference type="GO" id="GO:0003676">
    <property type="term" value="F:nucleic acid binding"/>
    <property type="evidence" value="ECO:0007669"/>
    <property type="project" value="InterPro"/>
</dbReference>